<sequence>MNEQSILQLKQLTVRFGDKTVLDNIDIEIKSGEFVGVIGQNGAGKTTLLRVILGLLKPNDGEVLVDGTVTRKMSRLIGYVPQKIHLDLDTPLRGRDLVGLGLDGHRWGVPLPSRARRDRIDEALAAVDAVHFGEAPVGKLSGGEQQRLLIAQALLTNPRILLLDEPLSNLDIRSAYEVVRLVSRLSREQGLAVMFVAHDMNPLLSAMDKVLYLANGRSAMGTVEEVIQTPVLSALYGYHVEVLRIQNRILVVGGTDESSEMMDFVEGAHCDRKEATHQDVVGG</sequence>
<evidence type="ECO:0000259" key="4">
    <source>
        <dbReference type="PROSITE" id="PS50893"/>
    </source>
</evidence>
<dbReference type="InterPro" id="IPR003439">
    <property type="entry name" value="ABC_transporter-like_ATP-bd"/>
</dbReference>
<keyword evidence="3 5" id="KW-0067">ATP-binding</keyword>
<protein>
    <submittedName>
        <fullName evidence="5">ABC transporter ATP-binding protein</fullName>
    </submittedName>
</protein>
<keyword evidence="1" id="KW-0813">Transport</keyword>
<dbReference type="Gene3D" id="3.40.50.300">
    <property type="entry name" value="P-loop containing nucleotide triphosphate hydrolases"/>
    <property type="match status" value="1"/>
</dbReference>
<dbReference type="EMBL" id="CP104064">
    <property type="protein sequence ID" value="WAH35790.1"/>
    <property type="molecule type" value="Genomic_DNA"/>
</dbReference>
<dbReference type="CDD" id="cd03235">
    <property type="entry name" value="ABC_Metallic_Cations"/>
    <property type="match status" value="1"/>
</dbReference>
<reference evidence="5" key="1">
    <citation type="submission" date="2022-08" db="EMBL/GenBank/DDBJ databases">
        <title>Alicyclobacillus dauci DSM2870, complete genome.</title>
        <authorList>
            <person name="Wang Q."/>
            <person name="Cai R."/>
            <person name="Wang Z."/>
        </authorList>
    </citation>
    <scope>NUCLEOTIDE SEQUENCE</scope>
    <source>
        <strain evidence="5">DSM 28700</strain>
    </source>
</reference>
<dbReference type="PANTHER" id="PTHR42734">
    <property type="entry name" value="METAL TRANSPORT SYSTEM ATP-BINDING PROTEIN TM_0124-RELATED"/>
    <property type="match status" value="1"/>
</dbReference>
<evidence type="ECO:0000313" key="5">
    <source>
        <dbReference type="EMBL" id="WAH35790.1"/>
    </source>
</evidence>
<organism evidence="5 6">
    <name type="scientific">Alicyclobacillus dauci</name>
    <dbReference type="NCBI Taxonomy" id="1475485"/>
    <lineage>
        <taxon>Bacteria</taxon>
        <taxon>Bacillati</taxon>
        <taxon>Bacillota</taxon>
        <taxon>Bacilli</taxon>
        <taxon>Bacillales</taxon>
        <taxon>Alicyclobacillaceae</taxon>
        <taxon>Alicyclobacillus</taxon>
    </lineage>
</organism>
<proteinExistence type="predicted"/>
<accession>A0ABY6YYS9</accession>
<dbReference type="InterPro" id="IPR027417">
    <property type="entry name" value="P-loop_NTPase"/>
</dbReference>
<keyword evidence="2" id="KW-0547">Nucleotide-binding</keyword>
<dbReference type="InterPro" id="IPR050153">
    <property type="entry name" value="Metal_Ion_Import_ABC"/>
</dbReference>
<dbReference type="PROSITE" id="PS00211">
    <property type="entry name" value="ABC_TRANSPORTER_1"/>
    <property type="match status" value="1"/>
</dbReference>
<dbReference type="GO" id="GO:0005524">
    <property type="term" value="F:ATP binding"/>
    <property type="evidence" value="ECO:0007669"/>
    <property type="project" value="UniProtKB-KW"/>
</dbReference>
<dbReference type="InterPro" id="IPR003593">
    <property type="entry name" value="AAA+_ATPase"/>
</dbReference>
<evidence type="ECO:0000256" key="1">
    <source>
        <dbReference type="ARBA" id="ARBA00022448"/>
    </source>
</evidence>
<dbReference type="InterPro" id="IPR017871">
    <property type="entry name" value="ABC_transporter-like_CS"/>
</dbReference>
<dbReference type="Pfam" id="PF00005">
    <property type="entry name" value="ABC_tran"/>
    <property type="match status" value="1"/>
</dbReference>
<feature type="domain" description="ABC transporter" evidence="4">
    <location>
        <begin position="7"/>
        <end position="240"/>
    </location>
</feature>
<evidence type="ECO:0000313" key="6">
    <source>
        <dbReference type="Proteomes" id="UP001164803"/>
    </source>
</evidence>
<dbReference type="SUPFAM" id="SSF52540">
    <property type="entry name" value="P-loop containing nucleoside triphosphate hydrolases"/>
    <property type="match status" value="1"/>
</dbReference>
<keyword evidence="6" id="KW-1185">Reference proteome</keyword>
<evidence type="ECO:0000256" key="2">
    <source>
        <dbReference type="ARBA" id="ARBA00022741"/>
    </source>
</evidence>
<dbReference type="RefSeq" id="WP_268043072.1">
    <property type="nucleotide sequence ID" value="NZ_CP104064.1"/>
</dbReference>
<dbReference type="PROSITE" id="PS50893">
    <property type="entry name" value="ABC_TRANSPORTER_2"/>
    <property type="match status" value="1"/>
</dbReference>
<dbReference type="SMART" id="SM00382">
    <property type="entry name" value="AAA"/>
    <property type="match status" value="1"/>
</dbReference>
<name>A0ABY6YYS9_9BACL</name>
<gene>
    <name evidence="5" type="ORF">NZD86_16150</name>
</gene>
<dbReference type="Proteomes" id="UP001164803">
    <property type="component" value="Chromosome"/>
</dbReference>
<evidence type="ECO:0000256" key="3">
    <source>
        <dbReference type="ARBA" id="ARBA00022840"/>
    </source>
</evidence>